<feature type="domain" description="ATP synthase F1 complex delta/epsilon subunit N-terminal" evidence="11">
    <location>
        <begin position="5"/>
        <end position="82"/>
    </location>
</feature>
<evidence type="ECO:0000256" key="1">
    <source>
        <dbReference type="ARBA" id="ARBA00004202"/>
    </source>
</evidence>
<keyword evidence="7 8" id="KW-0066">ATP synthesis</keyword>
<dbReference type="Pfam" id="PF00401">
    <property type="entry name" value="ATP-synt_DE"/>
    <property type="match status" value="1"/>
</dbReference>
<sequence length="145" mass="16100">MTKINLEIITPERTVFADAVDQITLPTQQGEITVLPNHIPLISSLAAGEVKIIKEGQETFMAISGGLIQIDFNKIRILADTAERAEEIDEAKAEEAHKRALALMSEKNKEAVDYTSLAAKIEKELARLKVARRRKHQTGPKITNE</sequence>
<dbReference type="PANTHER" id="PTHR13822:SF10">
    <property type="entry name" value="ATP SYNTHASE EPSILON CHAIN, CHLOROPLASTIC"/>
    <property type="match status" value="1"/>
</dbReference>
<dbReference type="Proteomes" id="UP000176241">
    <property type="component" value="Unassembled WGS sequence"/>
</dbReference>
<keyword evidence="4 8" id="KW-0406">Ion transport</keyword>
<keyword evidence="3 8" id="KW-0813">Transport</keyword>
<keyword evidence="5 8" id="KW-0472">Membrane</keyword>
<comment type="similarity">
    <text evidence="2 8 9">Belongs to the ATPase epsilon chain family.</text>
</comment>
<gene>
    <name evidence="8" type="primary">atpC</name>
    <name evidence="12" type="ORF">A2731_02805</name>
</gene>
<dbReference type="CDD" id="cd12152">
    <property type="entry name" value="F1-ATPase_delta"/>
    <property type="match status" value="1"/>
</dbReference>
<dbReference type="NCBIfam" id="TIGR01216">
    <property type="entry name" value="ATP_synt_epsi"/>
    <property type="match status" value="1"/>
</dbReference>
<dbReference type="InterPro" id="IPR036771">
    <property type="entry name" value="ATPsynth_dsu/esu_N"/>
</dbReference>
<dbReference type="InterPro" id="IPR020547">
    <property type="entry name" value="ATP_synth_F1_esu_C"/>
</dbReference>
<evidence type="ECO:0000256" key="8">
    <source>
        <dbReference type="HAMAP-Rule" id="MF_00530"/>
    </source>
</evidence>
<feature type="domain" description="ATP synthase epsilon subunit C-terminal" evidence="10">
    <location>
        <begin position="86"/>
        <end position="131"/>
    </location>
</feature>
<evidence type="ECO:0000256" key="4">
    <source>
        <dbReference type="ARBA" id="ARBA00023065"/>
    </source>
</evidence>
<proteinExistence type="inferred from homology"/>
<evidence type="ECO:0000256" key="5">
    <source>
        <dbReference type="ARBA" id="ARBA00023136"/>
    </source>
</evidence>
<accession>A0A1G1XVY5</accession>
<dbReference type="SUPFAM" id="SSF46604">
    <property type="entry name" value="Epsilon subunit of F1F0-ATP synthase C-terminal domain"/>
    <property type="match status" value="1"/>
</dbReference>
<protein>
    <recommendedName>
        <fullName evidence="8">ATP synthase epsilon chain</fullName>
    </recommendedName>
    <alternativeName>
        <fullName evidence="8">ATP synthase F1 sector epsilon subunit</fullName>
    </alternativeName>
    <alternativeName>
        <fullName evidence="8">F-ATPase epsilon subunit</fullName>
    </alternativeName>
</protein>
<evidence type="ECO:0000256" key="2">
    <source>
        <dbReference type="ARBA" id="ARBA00005712"/>
    </source>
</evidence>
<dbReference type="InterPro" id="IPR001469">
    <property type="entry name" value="ATP_synth_F1_dsu/esu"/>
</dbReference>
<keyword evidence="8" id="KW-0375">Hydrogen ion transport</keyword>
<dbReference type="AlphaFoldDB" id="A0A1G1XVY5"/>
<dbReference type="GO" id="GO:0046933">
    <property type="term" value="F:proton-transporting ATP synthase activity, rotational mechanism"/>
    <property type="evidence" value="ECO:0007669"/>
    <property type="project" value="UniProtKB-UniRule"/>
</dbReference>
<evidence type="ECO:0000313" key="12">
    <source>
        <dbReference type="EMBL" id="OGY44104.1"/>
    </source>
</evidence>
<dbReference type="STRING" id="1797533.A2731_02805"/>
<comment type="subcellular location">
    <subcellularLocation>
        <location evidence="1 8">Cell membrane</location>
        <topology evidence="1 8">Peripheral membrane protein</topology>
    </subcellularLocation>
</comment>
<evidence type="ECO:0000256" key="9">
    <source>
        <dbReference type="RuleBase" id="RU003656"/>
    </source>
</evidence>
<organism evidence="12 13">
    <name type="scientific">Candidatus Buchananbacteria bacterium RIFCSPHIGHO2_01_FULL_39_8</name>
    <dbReference type="NCBI Taxonomy" id="1797533"/>
    <lineage>
        <taxon>Bacteria</taxon>
        <taxon>Candidatus Buchananiibacteriota</taxon>
    </lineage>
</organism>
<evidence type="ECO:0000256" key="6">
    <source>
        <dbReference type="ARBA" id="ARBA00023196"/>
    </source>
</evidence>
<keyword evidence="8" id="KW-1003">Cell membrane</keyword>
<dbReference type="InterPro" id="IPR020546">
    <property type="entry name" value="ATP_synth_F1_dsu/esu_N"/>
</dbReference>
<evidence type="ECO:0000313" key="13">
    <source>
        <dbReference type="Proteomes" id="UP000176241"/>
    </source>
</evidence>
<dbReference type="HAMAP" id="MF_00530">
    <property type="entry name" value="ATP_synth_epsil_bac"/>
    <property type="match status" value="1"/>
</dbReference>
<evidence type="ECO:0000259" key="11">
    <source>
        <dbReference type="Pfam" id="PF02823"/>
    </source>
</evidence>
<dbReference type="GO" id="GO:0045259">
    <property type="term" value="C:proton-transporting ATP synthase complex"/>
    <property type="evidence" value="ECO:0007669"/>
    <property type="project" value="UniProtKB-KW"/>
</dbReference>
<evidence type="ECO:0000256" key="3">
    <source>
        <dbReference type="ARBA" id="ARBA00022448"/>
    </source>
</evidence>
<dbReference type="PANTHER" id="PTHR13822">
    <property type="entry name" value="ATP SYNTHASE DELTA/EPSILON CHAIN"/>
    <property type="match status" value="1"/>
</dbReference>
<dbReference type="GO" id="GO:0005524">
    <property type="term" value="F:ATP binding"/>
    <property type="evidence" value="ECO:0007669"/>
    <property type="project" value="UniProtKB-UniRule"/>
</dbReference>
<comment type="function">
    <text evidence="8">Produces ATP from ADP in the presence of a proton gradient across the membrane.</text>
</comment>
<dbReference type="SUPFAM" id="SSF51344">
    <property type="entry name" value="Epsilon subunit of F1F0-ATP synthase N-terminal domain"/>
    <property type="match status" value="1"/>
</dbReference>
<name>A0A1G1XVY5_9BACT</name>
<evidence type="ECO:0000259" key="10">
    <source>
        <dbReference type="Pfam" id="PF00401"/>
    </source>
</evidence>
<dbReference type="GO" id="GO:0005886">
    <property type="term" value="C:plasma membrane"/>
    <property type="evidence" value="ECO:0007669"/>
    <property type="project" value="UniProtKB-SubCell"/>
</dbReference>
<dbReference type="InterPro" id="IPR036794">
    <property type="entry name" value="ATP_F1_dsu/esu_C_sf"/>
</dbReference>
<dbReference type="EMBL" id="MHIC01000034">
    <property type="protein sequence ID" value="OGY44104.1"/>
    <property type="molecule type" value="Genomic_DNA"/>
</dbReference>
<evidence type="ECO:0000256" key="7">
    <source>
        <dbReference type="ARBA" id="ARBA00023310"/>
    </source>
</evidence>
<dbReference type="Gene3D" id="2.60.15.10">
    <property type="entry name" value="F0F1 ATP synthase delta/epsilon subunit, N-terminal"/>
    <property type="match status" value="1"/>
</dbReference>
<comment type="subunit">
    <text evidence="8 9">F-type ATPases have 2 components, CF(1) - the catalytic core - and CF(0) - the membrane proton channel. CF(1) has five subunits: alpha(3), beta(3), gamma(1), delta(1), epsilon(1). CF(0) has three main subunits: a, b and c.</text>
</comment>
<comment type="caution">
    <text evidence="12">The sequence shown here is derived from an EMBL/GenBank/DDBJ whole genome shotgun (WGS) entry which is preliminary data.</text>
</comment>
<reference evidence="12 13" key="1">
    <citation type="journal article" date="2016" name="Nat. Commun.">
        <title>Thousands of microbial genomes shed light on interconnected biogeochemical processes in an aquifer system.</title>
        <authorList>
            <person name="Anantharaman K."/>
            <person name="Brown C.T."/>
            <person name="Hug L.A."/>
            <person name="Sharon I."/>
            <person name="Castelle C.J."/>
            <person name="Probst A.J."/>
            <person name="Thomas B.C."/>
            <person name="Singh A."/>
            <person name="Wilkins M.J."/>
            <person name="Karaoz U."/>
            <person name="Brodie E.L."/>
            <person name="Williams K.H."/>
            <person name="Hubbard S.S."/>
            <person name="Banfield J.F."/>
        </authorList>
    </citation>
    <scope>NUCLEOTIDE SEQUENCE [LARGE SCALE GENOMIC DNA]</scope>
</reference>
<dbReference type="Pfam" id="PF02823">
    <property type="entry name" value="ATP-synt_DE_N"/>
    <property type="match status" value="1"/>
</dbReference>
<keyword evidence="6 8" id="KW-0139">CF(1)</keyword>